<gene>
    <name evidence="1" type="ORF">ACFPIJ_17920</name>
</gene>
<reference evidence="2" key="1">
    <citation type="journal article" date="2019" name="Int. J. Syst. Evol. Microbiol.">
        <title>The Global Catalogue of Microorganisms (GCM) 10K type strain sequencing project: providing services to taxonomists for standard genome sequencing and annotation.</title>
        <authorList>
            <consortium name="The Broad Institute Genomics Platform"/>
            <consortium name="The Broad Institute Genome Sequencing Center for Infectious Disease"/>
            <person name="Wu L."/>
            <person name="Ma J."/>
        </authorList>
    </citation>
    <scope>NUCLEOTIDE SEQUENCE [LARGE SCALE GENOMIC DNA]</scope>
    <source>
        <strain evidence="2">CGMCC 4.7152</strain>
    </source>
</reference>
<organism evidence="1 2">
    <name type="scientific">Dactylosporangium cerinum</name>
    <dbReference type="NCBI Taxonomy" id="1434730"/>
    <lineage>
        <taxon>Bacteria</taxon>
        <taxon>Bacillati</taxon>
        <taxon>Actinomycetota</taxon>
        <taxon>Actinomycetes</taxon>
        <taxon>Micromonosporales</taxon>
        <taxon>Micromonosporaceae</taxon>
        <taxon>Dactylosporangium</taxon>
    </lineage>
</organism>
<evidence type="ECO:0000313" key="2">
    <source>
        <dbReference type="Proteomes" id="UP001595912"/>
    </source>
</evidence>
<sequence>MGWTSVERDPPSHDADPLDHLLFRQHHVISRRQALRVMSHNALRHRVTSGRWQQPMRSVYVAMTGPIALPQRRWIGVLASRGPLAAFSALEVLGLKGYGKPYTEVLITANRRVRPAPPETVIRRTASLPVTDVLVDGLPPVMVAARSLVDAAQWARDDAEATAVVAAAFQQRLVVGDEVLAVLARLQGVRREALIRQAVEDARGGSHSISEVQFLQLCRRNGLPDPSRQVVRRDSRGRKRYRDALFEEWGVHVEIDGAQHMEVRAWSADMAQHNEIAISGERLLRFTAWQLRRDPATVVRQLRAALVAAGWRPS</sequence>
<evidence type="ECO:0000313" key="1">
    <source>
        <dbReference type="EMBL" id="MFC4999707.1"/>
    </source>
</evidence>
<evidence type="ECO:0008006" key="3">
    <source>
        <dbReference type="Google" id="ProtNLM"/>
    </source>
</evidence>
<comment type="caution">
    <text evidence="1">The sequence shown here is derived from an EMBL/GenBank/DDBJ whole genome shotgun (WGS) entry which is preliminary data.</text>
</comment>
<accession>A0ABV9VUL4</accession>
<protein>
    <recommendedName>
        <fullName evidence="3">DUF559 domain-containing protein</fullName>
    </recommendedName>
</protein>
<keyword evidence="2" id="KW-1185">Reference proteome</keyword>
<dbReference type="Proteomes" id="UP001595912">
    <property type="component" value="Unassembled WGS sequence"/>
</dbReference>
<proteinExistence type="predicted"/>
<name>A0ABV9VUL4_9ACTN</name>
<dbReference type="RefSeq" id="WP_380116245.1">
    <property type="nucleotide sequence ID" value="NZ_JBHSIU010000019.1"/>
</dbReference>
<dbReference type="EMBL" id="JBHSIU010000019">
    <property type="protein sequence ID" value="MFC4999707.1"/>
    <property type="molecule type" value="Genomic_DNA"/>
</dbReference>